<dbReference type="InterPro" id="IPR005202">
    <property type="entry name" value="TF_GRAS"/>
</dbReference>
<gene>
    <name evidence="6" type="primary">SCL6_2</name>
    <name evidence="6" type="ORF">g.87313</name>
</gene>
<keyword evidence="1" id="KW-0805">Transcription regulation</keyword>
<feature type="region of interest" description="Disordered" evidence="4">
    <location>
        <begin position="132"/>
        <end position="155"/>
    </location>
</feature>
<evidence type="ECO:0000256" key="2">
    <source>
        <dbReference type="ARBA" id="ARBA00023163"/>
    </source>
</evidence>
<evidence type="ECO:0000256" key="4">
    <source>
        <dbReference type="SAM" id="MobiDB-lite"/>
    </source>
</evidence>
<evidence type="ECO:0000256" key="5">
    <source>
        <dbReference type="SAM" id="SignalP"/>
    </source>
</evidence>
<feature type="region of interest" description="SAW" evidence="3">
    <location>
        <begin position="460"/>
        <end position="531"/>
    </location>
</feature>
<dbReference type="AlphaFoldDB" id="A0A1D1YAD5"/>
<evidence type="ECO:0000313" key="6">
    <source>
        <dbReference type="EMBL" id="JAT51574.1"/>
    </source>
</evidence>
<name>A0A1D1YAD5_9ARAE</name>
<dbReference type="EMBL" id="GDJX01016362">
    <property type="protein sequence ID" value="JAT51574.1"/>
    <property type="molecule type" value="Transcribed_RNA"/>
</dbReference>
<keyword evidence="2" id="KW-0804">Transcription</keyword>
<organism evidence="6">
    <name type="scientific">Anthurium amnicola</name>
    <dbReference type="NCBI Taxonomy" id="1678845"/>
    <lineage>
        <taxon>Eukaryota</taxon>
        <taxon>Viridiplantae</taxon>
        <taxon>Streptophyta</taxon>
        <taxon>Embryophyta</taxon>
        <taxon>Tracheophyta</taxon>
        <taxon>Spermatophyta</taxon>
        <taxon>Magnoliopsida</taxon>
        <taxon>Liliopsida</taxon>
        <taxon>Araceae</taxon>
        <taxon>Pothoideae</taxon>
        <taxon>Potheae</taxon>
        <taxon>Anthurium</taxon>
    </lineage>
</organism>
<feature type="non-terminal residue" evidence="6">
    <location>
        <position position="1"/>
    </location>
</feature>
<feature type="signal peptide" evidence="5">
    <location>
        <begin position="1"/>
        <end position="36"/>
    </location>
</feature>
<evidence type="ECO:0000256" key="3">
    <source>
        <dbReference type="PROSITE-ProRule" id="PRU01191"/>
    </source>
</evidence>
<feature type="region of interest" description="Disordered" evidence="4">
    <location>
        <begin position="52"/>
        <end position="101"/>
    </location>
</feature>
<reference evidence="6" key="1">
    <citation type="submission" date="2015-07" db="EMBL/GenBank/DDBJ databases">
        <title>Transcriptome Assembly of Anthurium amnicola.</title>
        <authorList>
            <person name="Suzuki J."/>
        </authorList>
    </citation>
    <scope>NUCLEOTIDE SEQUENCE</scope>
</reference>
<feature type="chain" id="PRO_5008900048" evidence="5">
    <location>
        <begin position="37"/>
        <end position="532"/>
    </location>
</feature>
<feature type="compositionally biased region" description="Basic and acidic residues" evidence="4">
    <location>
        <begin position="57"/>
        <end position="66"/>
    </location>
</feature>
<keyword evidence="5" id="KW-0732">Signal</keyword>
<accession>A0A1D1YAD5</accession>
<sequence>KFPAASSQTAQPSQRPAPSQVILLLLLLWRSPAMEGLIKGLVDVALRGVAARVGDGNGRDGRPNGREDEEDHEQEERSRSTWAEVVAGGDQDDEGERPAHRYQQQHDYARPPHHRQQQQQQQSFESLHVLSCHSPQPRPMKPKLPGDEATATSAQQQQALVDQLFKAAELVEAGDFVNARGILARLNHHLSPTGKPLTRSSFYCKEALQCIITNHSGSTPLSASPPLQQNPSSTALSSPLDVVHKLSAYKAFSDISPILQFANFTCTQAILEELNGCDRIHIFDFDIGVGGQWSSFMQELAQRRCAATAAPPSLKITAFVSLSSHHPFELGLTRENLSHFASELSLPFEFNILSIDSFDPVGLLRMSQSGEAIAVNLPAGLAYPSISTLLCFVKQLAPKIVVSVDHGCDHSDFTFSRHFLQVLESTTILLDSIDAAGSNPEVANKIERYLLQPRIENSVMGRYRVTDKPLPWWTQIASAGFISVSFSNFTETLAECLLKRLQVREFHVEKCQASLLLCWKHVGLVSVSAWRC</sequence>
<dbReference type="Pfam" id="PF03514">
    <property type="entry name" value="GRAS"/>
    <property type="match status" value="1"/>
</dbReference>
<dbReference type="PANTHER" id="PTHR31636">
    <property type="entry name" value="OSJNBA0084A10.13 PROTEIN-RELATED"/>
    <property type="match status" value="1"/>
</dbReference>
<protein>
    <submittedName>
        <fullName evidence="6">Scarecrow-like protein 6</fullName>
    </submittedName>
</protein>
<comment type="caution">
    <text evidence="3">Lacks conserved residue(s) required for the propagation of feature annotation.</text>
</comment>
<proteinExistence type="inferred from homology"/>
<evidence type="ECO:0000256" key="1">
    <source>
        <dbReference type="ARBA" id="ARBA00023015"/>
    </source>
</evidence>
<comment type="similarity">
    <text evidence="3">Belongs to the GRAS family.</text>
</comment>
<dbReference type="PROSITE" id="PS50985">
    <property type="entry name" value="GRAS"/>
    <property type="match status" value="1"/>
</dbReference>